<dbReference type="PANTHER" id="PTHR23131">
    <property type="entry name" value="ENDORIBONUCLEASE LACTB2"/>
    <property type="match status" value="1"/>
</dbReference>
<proteinExistence type="predicted"/>
<dbReference type="InterPro" id="IPR001279">
    <property type="entry name" value="Metallo-B-lactamas"/>
</dbReference>
<dbReference type="PANTHER" id="PTHR23131:SF4">
    <property type="entry name" value="METALLO-BETA-LACTAMASE SUPERFAMILY POTEIN"/>
    <property type="match status" value="1"/>
</dbReference>
<dbReference type="SMART" id="SM00849">
    <property type="entry name" value="Lactamase_B"/>
    <property type="match status" value="1"/>
</dbReference>
<comment type="caution">
    <text evidence="2">The sequence shown here is derived from an EMBL/GenBank/DDBJ whole genome shotgun (WGS) entry which is preliminary data.</text>
</comment>
<dbReference type="RefSeq" id="WP_200379481.1">
    <property type="nucleotide sequence ID" value="NZ_NRRU01000076.1"/>
</dbReference>
<protein>
    <recommendedName>
        <fullName evidence="1">Metallo-beta-lactamase domain-containing protein</fullName>
    </recommendedName>
</protein>
<reference evidence="2" key="1">
    <citation type="submission" date="2017-08" db="EMBL/GenBank/DDBJ databases">
        <authorList>
            <person name="Imhoff J.F."/>
            <person name="Rahn T."/>
            <person name="Kuenzel S."/>
            <person name="Neulinger S.C."/>
        </authorList>
    </citation>
    <scope>NUCLEOTIDE SEQUENCE</scope>
    <source>
        <strain evidence="2">IM 151</strain>
    </source>
</reference>
<dbReference type="InterPro" id="IPR050662">
    <property type="entry name" value="Sec-metab_biosynth-thioest"/>
</dbReference>
<evidence type="ECO:0000313" key="2">
    <source>
        <dbReference type="EMBL" id="MBK1714674.1"/>
    </source>
</evidence>
<accession>A0ABS1DY52</accession>
<name>A0ABS1DY52_RUBGE</name>
<dbReference type="Gene3D" id="3.60.15.10">
    <property type="entry name" value="Ribonuclease Z/Hydroxyacylglutathione hydrolase-like"/>
    <property type="match status" value="1"/>
</dbReference>
<organism evidence="2 3">
    <name type="scientific">Rubrivivax gelatinosus</name>
    <name type="common">Rhodocyclus gelatinosus</name>
    <name type="synonym">Rhodopseudomonas gelatinosa</name>
    <dbReference type="NCBI Taxonomy" id="28068"/>
    <lineage>
        <taxon>Bacteria</taxon>
        <taxon>Pseudomonadati</taxon>
        <taxon>Pseudomonadota</taxon>
        <taxon>Betaproteobacteria</taxon>
        <taxon>Burkholderiales</taxon>
        <taxon>Sphaerotilaceae</taxon>
        <taxon>Rubrivivax</taxon>
    </lineage>
</organism>
<evidence type="ECO:0000259" key="1">
    <source>
        <dbReference type="SMART" id="SM00849"/>
    </source>
</evidence>
<dbReference type="Proteomes" id="UP001041814">
    <property type="component" value="Unassembled WGS sequence"/>
</dbReference>
<keyword evidence="3" id="KW-1185">Reference proteome</keyword>
<evidence type="ECO:0000313" key="3">
    <source>
        <dbReference type="Proteomes" id="UP001041814"/>
    </source>
</evidence>
<dbReference type="SUPFAM" id="SSF56281">
    <property type="entry name" value="Metallo-hydrolase/oxidoreductase"/>
    <property type="match status" value="1"/>
</dbReference>
<feature type="domain" description="Metallo-beta-lactamase" evidence="1">
    <location>
        <begin position="25"/>
        <end position="211"/>
    </location>
</feature>
<dbReference type="Pfam" id="PF00753">
    <property type="entry name" value="Lactamase_B"/>
    <property type="match status" value="1"/>
</dbReference>
<dbReference type="CDD" id="cd06262">
    <property type="entry name" value="metallo-hydrolase-like_MBL-fold"/>
    <property type="match status" value="1"/>
</dbReference>
<gene>
    <name evidence="2" type="ORF">CKO43_18050</name>
</gene>
<dbReference type="InterPro" id="IPR036866">
    <property type="entry name" value="RibonucZ/Hydroxyglut_hydro"/>
</dbReference>
<reference evidence="2" key="2">
    <citation type="journal article" date="2020" name="Microorganisms">
        <title>Osmotic Adaptation and Compatible Solute Biosynthesis of Phototrophic Bacteria as Revealed from Genome Analyses.</title>
        <authorList>
            <person name="Imhoff J.F."/>
            <person name="Rahn T."/>
            <person name="Kunzel S."/>
            <person name="Keller A."/>
            <person name="Neulinger S.C."/>
        </authorList>
    </citation>
    <scope>NUCLEOTIDE SEQUENCE</scope>
    <source>
        <strain evidence="2">IM 151</strain>
    </source>
</reference>
<sequence>MSQHLDVAQVFAQLRLRVFERGWLSSNNILFGATRDSPATVVDTGYDSHSDQTLVLLEQALAREPLERVINTHLHSDHCGGNASIQRRWAPEICVHDASFDAVRHWDEQRLSYRATGQRCDAFGVDRGVGSGESICLGGYDWRLWSAGGHDPDAMVLFQRESGVAITGDALWQDRVAIIFPELAGADGFSEAVAALDLIERLAPRVVIPGHGAPFTGVAPAVRQSRERLESFMRTPLRHLDYAERALLMFHMLEHRERDIAQLRDWLATTPVFASVITQRDRGSSDALENADRVIASLVTGGQLLRDGGLIKLAR</sequence>
<dbReference type="EMBL" id="NRRU01000076">
    <property type="protein sequence ID" value="MBK1714674.1"/>
    <property type="molecule type" value="Genomic_DNA"/>
</dbReference>